<evidence type="ECO:0000256" key="7">
    <source>
        <dbReference type="ARBA" id="ARBA00022786"/>
    </source>
</evidence>
<dbReference type="FunCoup" id="A0A5E4EVS6">
    <property type="interactions" value="1"/>
</dbReference>
<feature type="region of interest" description="Disordered" evidence="13">
    <location>
        <begin position="197"/>
        <end position="226"/>
    </location>
</feature>
<dbReference type="SUPFAM" id="SSF57850">
    <property type="entry name" value="RING/U-box"/>
    <property type="match status" value="1"/>
</dbReference>
<dbReference type="Gene3D" id="3.30.40.10">
    <property type="entry name" value="Zinc/RING finger domain, C3HC4 (zinc finger)"/>
    <property type="match status" value="1"/>
</dbReference>
<proteinExistence type="inferred from homology"/>
<dbReference type="AlphaFoldDB" id="A0A5E4EVS6"/>
<dbReference type="InterPro" id="IPR044602">
    <property type="entry name" value="ATL10/ATL72-79-like"/>
</dbReference>
<dbReference type="GO" id="GO:0016020">
    <property type="term" value="C:membrane"/>
    <property type="evidence" value="ECO:0007669"/>
    <property type="project" value="UniProtKB-SubCell"/>
</dbReference>
<dbReference type="GO" id="GO:0016567">
    <property type="term" value="P:protein ubiquitination"/>
    <property type="evidence" value="ECO:0007669"/>
    <property type="project" value="UniProtKB-UniPathway"/>
</dbReference>
<keyword evidence="7" id="KW-0833">Ubl conjugation pathway</keyword>
<evidence type="ECO:0000256" key="8">
    <source>
        <dbReference type="ARBA" id="ARBA00022833"/>
    </source>
</evidence>
<keyword evidence="8" id="KW-0862">Zinc</keyword>
<dbReference type="PROSITE" id="PS50089">
    <property type="entry name" value="ZF_RING_2"/>
    <property type="match status" value="1"/>
</dbReference>
<dbReference type="Proteomes" id="UP000327085">
    <property type="component" value="Chromosome 5"/>
</dbReference>
<evidence type="ECO:0000256" key="10">
    <source>
        <dbReference type="ARBA" id="ARBA00023136"/>
    </source>
</evidence>
<dbReference type="UniPathway" id="UPA00143"/>
<evidence type="ECO:0000313" key="16">
    <source>
        <dbReference type="EMBL" id="VVA19260.1"/>
    </source>
</evidence>
<dbReference type="GO" id="GO:0061630">
    <property type="term" value="F:ubiquitin protein ligase activity"/>
    <property type="evidence" value="ECO:0007669"/>
    <property type="project" value="UniProtKB-EC"/>
</dbReference>
<evidence type="ECO:0000256" key="6">
    <source>
        <dbReference type="ARBA" id="ARBA00022723"/>
    </source>
</evidence>
<evidence type="ECO:0000256" key="12">
    <source>
        <dbReference type="PROSITE-ProRule" id="PRU00175"/>
    </source>
</evidence>
<keyword evidence="12" id="KW-0863">Zinc-finger</keyword>
<sequence>MRPPPPPRRSLELSAASQVAEFGFVHLTPSLSSPPPTRQTTCVSHTCRWWPYSGSKEFEANAAMVIIILLSALICALGLNAAIRCFLRGGGSDDDNNSPRDNDDNSHLPQTQQELVQAQQKSNVAGVSCLEGAPEVFYSAAMKARLAGAEAECAICLSEFVEGEGIRVLGRCKHGFHTHCIQEWLSSHSSCPTCRSTCLPQSPPPSPPQPTTDNSSQQIPAQESGP</sequence>
<feature type="domain" description="RING-type" evidence="15">
    <location>
        <begin position="153"/>
        <end position="195"/>
    </location>
</feature>
<dbReference type="InterPro" id="IPR013083">
    <property type="entry name" value="Znf_RING/FYVE/PHD"/>
</dbReference>
<keyword evidence="5 14" id="KW-0812">Transmembrane</keyword>
<evidence type="ECO:0000256" key="13">
    <source>
        <dbReference type="SAM" id="MobiDB-lite"/>
    </source>
</evidence>
<dbReference type="EC" id="2.3.2.27" evidence="3"/>
<evidence type="ECO:0000256" key="9">
    <source>
        <dbReference type="ARBA" id="ARBA00022989"/>
    </source>
</evidence>
<name>A0A5E4EVS6_PRUDU</name>
<comment type="similarity">
    <text evidence="11">Belongs to the RING-type zinc finger family. ATL subfamily.</text>
</comment>
<gene>
    <name evidence="16" type="ORF">ALMOND_2B022001</name>
</gene>
<dbReference type="GO" id="GO:0008270">
    <property type="term" value="F:zinc ion binding"/>
    <property type="evidence" value="ECO:0007669"/>
    <property type="project" value="UniProtKB-KW"/>
</dbReference>
<accession>A0A5E4EVS6</accession>
<evidence type="ECO:0000256" key="4">
    <source>
        <dbReference type="ARBA" id="ARBA00022679"/>
    </source>
</evidence>
<evidence type="ECO:0000259" key="15">
    <source>
        <dbReference type="PROSITE" id="PS50089"/>
    </source>
</evidence>
<dbReference type="CDD" id="cd16461">
    <property type="entry name" value="RING-H2_EL5-like"/>
    <property type="match status" value="1"/>
</dbReference>
<evidence type="ECO:0000256" key="1">
    <source>
        <dbReference type="ARBA" id="ARBA00000900"/>
    </source>
</evidence>
<dbReference type="Gramene" id="VVA19260">
    <property type="protein sequence ID" value="VVA19260"/>
    <property type="gene ID" value="Prudul26B022001"/>
</dbReference>
<comment type="subcellular location">
    <subcellularLocation>
        <location evidence="2">Membrane</location>
        <topology evidence="2">Single-pass membrane protein</topology>
    </subcellularLocation>
</comment>
<dbReference type="PANTHER" id="PTHR46905:SF1">
    <property type="entry name" value="RING-TYPE E3 UBIQUITIN TRANSFERASE"/>
    <property type="match status" value="1"/>
</dbReference>
<evidence type="ECO:0000256" key="11">
    <source>
        <dbReference type="ARBA" id="ARBA00024209"/>
    </source>
</evidence>
<keyword evidence="4" id="KW-0808">Transferase</keyword>
<dbReference type="SMART" id="SM00184">
    <property type="entry name" value="RING"/>
    <property type="match status" value="1"/>
</dbReference>
<evidence type="ECO:0000256" key="2">
    <source>
        <dbReference type="ARBA" id="ARBA00004167"/>
    </source>
</evidence>
<evidence type="ECO:0000256" key="14">
    <source>
        <dbReference type="SAM" id="Phobius"/>
    </source>
</evidence>
<dbReference type="InParanoid" id="A0A5E4EVS6"/>
<feature type="transmembrane region" description="Helical" evidence="14">
    <location>
        <begin position="62"/>
        <end position="83"/>
    </location>
</feature>
<dbReference type="PANTHER" id="PTHR46905">
    <property type="entry name" value="RING-H2 FINGER PROTEIN ATL78"/>
    <property type="match status" value="1"/>
</dbReference>
<dbReference type="InterPro" id="IPR001841">
    <property type="entry name" value="Znf_RING"/>
</dbReference>
<dbReference type="EMBL" id="CABIKO010000035">
    <property type="protein sequence ID" value="VVA19260.1"/>
    <property type="molecule type" value="Genomic_DNA"/>
</dbReference>
<dbReference type="OMA" id="SPHDQHE"/>
<evidence type="ECO:0000256" key="5">
    <source>
        <dbReference type="ARBA" id="ARBA00022692"/>
    </source>
</evidence>
<feature type="compositionally biased region" description="Pro residues" evidence="13">
    <location>
        <begin position="201"/>
        <end position="210"/>
    </location>
</feature>
<evidence type="ECO:0000256" key="3">
    <source>
        <dbReference type="ARBA" id="ARBA00012483"/>
    </source>
</evidence>
<organism evidence="16 17">
    <name type="scientific">Prunus dulcis</name>
    <name type="common">Almond</name>
    <name type="synonym">Amygdalus dulcis</name>
    <dbReference type="NCBI Taxonomy" id="3755"/>
    <lineage>
        <taxon>Eukaryota</taxon>
        <taxon>Viridiplantae</taxon>
        <taxon>Streptophyta</taxon>
        <taxon>Embryophyta</taxon>
        <taxon>Tracheophyta</taxon>
        <taxon>Spermatophyta</taxon>
        <taxon>Magnoliopsida</taxon>
        <taxon>eudicotyledons</taxon>
        <taxon>Gunneridae</taxon>
        <taxon>Pentapetalae</taxon>
        <taxon>rosids</taxon>
        <taxon>fabids</taxon>
        <taxon>Rosales</taxon>
        <taxon>Rosaceae</taxon>
        <taxon>Amygdaloideae</taxon>
        <taxon>Amygdaleae</taxon>
        <taxon>Prunus</taxon>
    </lineage>
</organism>
<keyword evidence="6" id="KW-0479">Metal-binding</keyword>
<evidence type="ECO:0000313" key="17">
    <source>
        <dbReference type="Proteomes" id="UP000327085"/>
    </source>
</evidence>
<protein>
    <recommendedName>
        <fullName evidence="3">RING-type E3 ubiquitin transferase</fullName>
        <ecNumber evidence="3">2.3.2.27</ecNumber>
    </recommendedName>
</protein>
<keyword evidence="9 14" id="KW-1133">Transmembrane helix</keyword>
<keyword evidence="10 14" id="KW-0472">Membrane</keyword>
<dbReference type="Pfam" id="PF13639">
    <property type="entry name" value="zf-RING_2"/>
    <property type="match status" value="1"/>
</dbReference>
<comment type="catalytic activity">
    <reaction evidence="1">
        <text>S-ubiquitinyl-[E2 ubiquitin-conjugating enzyme]-L-cysteine + [acceptor protein]-L-lysine = [E2 ubiquitin-conjugating enzyme]-L-cysteine + N(6)-ubiquitinyl-[acceptor protein]-L-lysine.</text>
        <dbReference type="EC" id="2.3.2.27"/>
    </reaction>
</comment>
<reference evidence="17" key="1">
    <citation type="journal article" date="2020" name="Plant J.">
        <title>Transposons played a major role in the diversification between the closely related almond and peach genomes: results from the almond genome sequence.</title>
        <authorList>
            <person name="Alioto T."/>
            <person name="Alexiou K.G."/>
            <person name="Bardil A."/>
            <person name="Barteri F."/>
            <person name="Castanera R."/>
            <person name="Cruz F."/>
            <person name="Dhingra A."/>
            <person name="Duval H."/>
            <person name="Fernandez I Marti A."/>
            <person name="Frias L."/>
            <person name="Galan B."/>
            <person name="Garcia J.L."/>
            <person name="Howad W."/>
            <person name="Gomez-Garrido J."/>
            <person name="Gut M."/>
            <person name="Julca I."/>
            <person name="Morata J."/>
            <person name="Puigdomenech P."/>
            <person name="Ribeca P."/>
            <person name="Rubio Cabetas M.J."/>
            <person name="Vlasova A."/>
            <person name="Wirthensohn M."/>
            <person name="Garcia-Mas J."/>
            <person name="Gabaldon T."/>
            <person name="Casacuberta J.M."/>
            <person name="Arus P."/>
        </authorList>
    </citation>
    <scope>NUCLEOTIDE SEQUENCE [LARGE SCALE GENOMIC DNA]</scope>
    <source>
        <strain evidence="17">cv. Texas</strain>
    </source>
</reference>